<reference evidence="6" key="1">
    <citation type="submission" date="2021-11" db="EMBL/GenBank/DDBJ databases">
        <authorList>
            <consortium name="Genoscope - CEA"/>
            <person name="William W."/>
        </authorList>
    </citation>
    <scope>NUCLEOTIDE SEQUENCE</scope>
</reference>
<feature type="transmembrane region" description="Helical" evidence="5">
    <location>
        <begin position="65"/>
        <end position="85"/>
    </location>
</feature>
<evidence type="ECO:0000256" key="2">
    <source>
        <dbReference type="ARBA" id="ARBA00022692"/>
    </source>
</evidence>
<evidence type="ECO:0000313" key="6">
    <source>
        <dbReference type="EMBL" id="CAH0374965.1"/>
    </source>
</evidence>
<feature type="transmembrane region" description="Helical" evidence="5">
    <location>
        <begin position="312"/>
        <end position="331"/>
    </location>
</feature>
<comment type="caution">
    <text evidence="6">The sequence shown here is derived from an EMBL/GenBank/DDBJ whole genome shotgun (WGS) entry which is preliminary data.</text>
</comment>
<feature type="transmembrane region" description="Helical" evidence="5">
    <location>
        <begin position="32"/>
        <end position="53"/>
    </location>
</feature>
<dbReference type="AlphaFoldDB" id="A0A8J2X1L3"/>
<feature type="transmembrane region" description="Helical" evidence="5">
    <location>
        <begin position="343"/>
        <end position="360"/>
    </location>
</feature>
<dbReference type="EMBL" id="CAKKNE010000004">
    <property type="protein sequence ID" value="CAH0374965.1"/>
    <property type="molecule type" value="Genomic_DNA"/>
</dbReference>
<feature type="transmembrane region" description="Helical" evidence="5">
    <location>
        <begin position="408"/>
        <end position="426"/>
    </location>
</feature>
<dbReference type="InterPro" id="IPR036259">
    <property type="entry name" value="MFS_trans_sf"/>
</dbReference>
<organism evidence="6 7">
    <name type="scientific">Pelagomonas calceolata</name>
    <dbReference type="NCBI Taxonomy" id="35677"/>
    <lineage>
        <taxon>Eukaryota</taxon>
        <taxon>Sar</taxon>
        <taxon>Stramenopiles</taxon>
        <taxon>Ochrophyta</taxon>
        <taxon>Pelagophyceae</taxon>
        <taxon>Pelagomonadales</taxon>
        <taxon>Pelagomonadaceae</taxon>
        <taxon>Pelagomonas</taxon>
    </lineage>
</organism>
<dbReference type="PANTHER" id="PTHR23294">
    <property type="entry name" value="ET TRANSLATION PRODUCT-RELATED"/>
    <property type="match status" value="1"/>
</dbReference>
<feature type="transmembrane region" description="Helical" evidence="5">
    <location>
        <begin position="94"/>
        <end position="111"/>
    </location>
</feature>
<feature type="transmembrane region" description="Helical" evidence="5">
    <location>
        <begin position="256"/>
        <end position="277"/>
    </location>
</feature>
<keyword evidence="7" id="KW-1185">Reference proteome</keyword>
<evidence type="ECO:0000256" key="3">
    <source>
        <dbReference type="ARBA" id="ARBA00022989"/>
    </source>
</evidence>
<keyword evidence="2 5" id="KW-0812">Transmembrane</keyword>
<keyword evidence="4 5" id="KW-0472">Membrane</keyword>
<dbReference type="GO" id="GO:0016020">
    <property type="term" value="C:membrane"/>
    <property type="evidence" value="ECO:0007669"/>
    <property type="project" value="UniProtKB-SubCell"/>
</dbReference>
<sequence>MAFLFADRPALLKDLDNDEARVIEYERVRDRWFAFTVPFSIAHGCVVTLITYASTVQGPELANCGLAAFYACYTLSALTLATVFVDREGPRRSMLIGFGAYCVLAFSYALYSLSQNAVTFAIVIIASAGGGIGGGLIWVSQSRHYAAMCKDAAGPAPNNFASSFAFWYIGTEGVVKLATASFLTLVDDLTVACTTLFILLVAAYGAMVLRPESCGFATDDEGDIMNTMRSVSLSSIGSVAKAHAEDPRIIPLSPPWLAFGFSSAAFTSWYAGVVSTYRPNALVGFAAAEVALVAGALAPLFGWLAARFGLRAPVLLGAASYAVLGIIMAVAGMEQNLTDNGSLWVYCFFIGAVRSFYENTSKMLVVEFLDDAPSLVNRAMAAMYFHNGSASTITFLCLLIPANPYRGIGYAMVGFGLLIGAGFLRLRSLKDTETGYTLLA</sequence>
<proteinExistence type="predicted"/>
<comment type="subcellular location">
    <subcellularLocation>
        <location evidence="1">Membrane</location>
        <topology evidence="1">Multi-pass membrane protein</topology>
    </subcellularLocation>
</comment>
<feature type="transmembrane region" description="Helical" evidence="5">
    <location>
        <begin position="381"/>
        <end position="402"/>
    </location>
</feature>
<dbReference type="Proteomes" id="UP000789595">
    <property type="component" value="Unassembled WGS sequence"/>
</dbReference>
<dbReference type="SUPFAM" id="SSF103473">
    <property type="entry name" value="MFS general substrate transporter"/>
    <property type="match status" value="1"/>
</dbReference>
<feature type="transmembrane region" description="Helical" evidence="5">
    <location>
        <begin position="189"/>
        <end position="209"/>
    </location>
</feature>
<evidence type="ECO:0000256" key="1">
    <source>
        <dbReference type="ARBA" id="ARBA00004141"/>
    </source>
</evidence>
<gene>
    <name evidence="6" type="ORF">PECAL_4P22790</name>
</gene>
<feature type="transmembrane region" description="Helical" evidence="5">
    <location>
        <begin position="117"/>
        <end position="139"/>
    </location>
</feature>
<accession>A0A8J2X1L3</accession>
<dbReference type="Gene3D" id="1.20.1250.20">
    <property type="entry name" value="MFS general substrate transporter like domains"/>
    <property type="match status" value="1"/>
</dbReference>
<evidence type="ECO:0000313" key="7">
    <source>
        <dbReference type="Proteomes" id="UP000789595"/>
    </source>
</evidence>
<evidence type="ECO:0000256" key="4">
    <source>
        <dbReference type="ARBA" id="ARBA00023136"/>
    </source>
</evidence>
<protein>
    <submittedName>
        <fullName evidence="6">Uncharacterized protein</fullName>
    </submittedName>
</protein>
<name>A0A8J2X1L3_9STRA</name>
<dbReference type="InterPro" id="IPR051617">
    <property type="entry name" value="UNC-93-like_regulator"/>
</dbReference>
<evidence type="ECO:0000256" key="5">
    <source>
        <dbReference type="SAM" id="Phobius"/>
    </source>
</evidence>
<keyword evidence="3 5" id="KW-1133">Transmembrane helix</keyword>
<dbReference type="OrthoDB" id="10584537at2759"/>
<feature type="transmembrane region" description="Helical" evidence="5">
    <location>
        <begin position="283"/>
        <end position="305"/>
    </location>
</feature>
<dbReference type="PANTHER" id="PTHR23294:SF0">
    <property type="entry name" value="UNC93-LIKE PROTEIN MFSD11"/>
    <property type="match status" value="1"/>
</dbReference>